<protein>
    <submittedName>
        <fullName evidence="1">Uncharacterized protein</fullName>
    </submittedName>
</protein>
<keyword evidence="2" id="KW-1185">Reference proteome</keyword>
<dbReference type="AlphaFoldDB" id="I4BI89"/>
<evidence type="ECO:0000313" key="2">
    <source>
        <dbReference type="Proteomes" id="UP000006057"/>
    </source>
</evidence>
<proteinExistence type="predicted"/>
<dbReference type="OrthoDB" id="4322515at2"/>
<dbReference type="Proteomes" id="UP000006057">
    <property type="component" value="Chromosome"/>
</dbReference>
<dbReference type="HOGENOM" id="CLU_2936629_0_0_11"/>
<dbReference type="EMBL" id="CP003053">
    <property type="protein sequence ID" value="AFM16996.1"/>
    <property type="molecule type" value="Genomic_DNA"/>
</dbReference>
<dbReference type="STRING" id="710421.Mycch_2213"/>
<evidence type="ECO:0000313" key="1">
    <source>
        <dbReference type="EMBL" id="AFM16996.1"/>
    </source>
</evidence>
<name>I4BI89_MYCCN</name>
<gene>
    <name evidence="1" type="ordered locus">Mycch_2213</name>
</gene>
<accession>I4BI89</accession>
<dbReference type="KEGG" id="mcb:Mycch_2213"/>
<sequence>MPVTIEHASADELHERLRSVLAAVGMEYDELADLASRYMLTPEELAAWDEVRAIRFLLGG</sequence>
<organism evidence="1 2">
    <name type="scientific">Mycolicibacterium chubuense (strain NBB4)</name>
    <name type="common">Mycobacterium chubuense</name>
    <dbReference type="NCBI Taxonomy" id="710421"/>
    <lineage>
        <taxon>Bacteria</taxon>
        <taxon>Bacillati</taxon>
        <taxon>Actinomycetota</taxon>
        <taxon>Actinomycetes</taxon>
        <taxon>Mycobacteriales</taxon>
        <taxon>Mycobacteriaceae</taxon>
        <taxon>Mycolicibacterium</taxon>
    </lineage>
</organism>
<reference evidence="1 2" key="1">
    <citation type="submission" date="2012-06" db="EMBL/GenBank/DDBJ databases">
        <title>Complete sequence of chromosome of Mycobacterium chubuense NBB4.</title>
        <authorList>
            <consortium name="US DOE Joint Genome Institute"/>
            <person name="Lucas S."/>
            <person name="Han J."/>
            <person name="Lapidus A."/>
            <person name="Cheng J.-F."/>
            <person name="Goodwin L."/>
            <person name="Pitluck S."/>
            <person name="Peters L."/>
            <person name="Mikhailova N."/>
            <person name="Teshima H."/>
            <person name="Detter J.C."/>
            <person name="Han C."/>
            <person name="Tapia R."/>
            <person name="Land M."/>
            <person name="Hauser L."/>
            <person name="Kyrpides N."/>
            <person name="Ivanova N."/>
            <person name="Pagani I."/>
            <person name="Mattes T."/>
            <person name="Holmes A."/>
            <person name="Rutledge P."/>
            <person name="Paulsen I."/>
            <person name="Coleman N."/>
            <person name="Woyke T."/>
        </authorList>
    </citation>
    <scope>NUCLEOTIDE SEQUENCE [LARGE SCALE GENOMIC DNA]</scope>
    <source>
        <strain evidence="1 2">NBB4</strain>
    </source>
</reference>